<dbReference type="Proteomes" id="UP000031246">
    <property type="component" value="Unassembled WGS sequence"/>
</dbReference>
<gene>
    <name evidence="9" type="ORF">OC25_21325</name>
</gene>
<dbReference type="PANTHER" id="PTHR38050">
    <property type="match status" value="1"/>
</dbReference>
<keyword evidence="3" id="KW-0858">Xylan degradation</keyword>
<dbReference type="PANTHER" id="PTHR38050:SF2">
    <property type="entry name" value="FERULOYL ESTERASE C-RELATED"/>
    <property type="match status" value="1"/>
</dbReference>
<evidence type="ECO:0000256" key="7">
    <source>
        <dbReference type="ARBA" id="ARBA00023326"/>
    </source>
</evidence>
<sequence>MFVFHGHGGTMGNMFRSRGFEKLWPEAIIVYPQGLNTPGQLTDPAGRLPGWQKAPGDMGDRDLHFFDAMLKTLRQDYRVDNKRIYATGHSNGGGFTYLLWATRGDTFAAFAPSAAVAPKVASQLKPKPAMHIMGEQDDLVKTAWQRAMCNKILQVNGCNDKGEPYDQYATLYPSAKQSPVVLYVHPGGHVYPTEANKVVIKFFKSMVKP</sequence>
<evidence type="ECO:0000256" key="4">
    <source>
        <dbReference type="ARBA" id="ARBA00022729"/>
    </source>
</evidence>
<comment type="subcellular location">
    <subcellularLocation>
        <location evidence="1">Secreted</location>
    </subcellularLocation>
</comment>
<dbReference type="AlphaFoldDB" id="A0A0C1DCE8"/>
<dbReference type="SUPFAM" id="SSF53474">
    <property type="entry name" value="alpha/beta-Hydrolases"/>
    <property type="match status" value="1"/>
</dbReference>
<dbReference type="Pfam" id="PF00326">
    <property type="entry name" value="Peptidase_S9"/>
    <property type="match status" value="1"/>
</dbReference>
<evidence type="ECO:0000256" key="3">
    <source>
        <dbReference type="ARBA" id="ARBA00022651"/>
    </source>
</evidence>
<dbReference type="GO" id="GO:0045493">
    <property type="term" value="P:xylan catabolic process"/>
    <property type="evidence" value="ECO:0007669"/>
    <property type="project" value="UniProtKB-KW"/>
</dbReference>
<protein>
    <submittedName>
        <fullName evidence="9">Esterase</fullName>
    </submittedName>
</protein>
<keyword evidence="2" id="KW-0964">Secreted</keyword>
<evidence type="ECO:0000256" key="5">
    <source>
        <dbReference type="ARBA" id="ARBA00022801"/>
    </source>
</evidence>
<feature type="domain" description="Peptidase S9 prolyl oligopeptidase catalytic" evidence="8">
    <location>
        <begin position="55"/>
        <end position="117"/>
    </location>
</feature>
<dbReference type="GO" id="GO:0008236">
    <property type="term" value="F:serine-type peptidase activity"/>
    <property type="evidence" value="ECO:0007669"/>
    <property type="project" value="InterPro"/>
</dbReference>
<evidence type="ECO:0000256" key="6">
    <source>
        <dbReference type="ARBA" id="ARBA00023277"/>
    </source>
</evidence>
<accession>A0A0C1DCE8</accession>
<evidence type="ECO:0000256" key="2">
    <source>
        <dbReference type="ARBA" id="ARBA00022525"/>
    </source>
</evidence>
<evidence type="ECO:0000313" key="9">
    <source>
        <dbReference type="EMBL" id="KIA91605.1"/>
    </source>
</evidence>
<evidence type="ECO:0000259" key="8">
    <source>
        <dbReference type="Pfam" id="PF00326"/>
    </source>
</evidence>
<dbReference type="GO" id="GO:0005576">
    <property type="term" value="C:extracellular region"/>
    <property type="evidence" value="ECO:0007669"/>
    <property type="project" value="UniProtKB-SubCell"/>
</dbReference>
<keyword evidence="10" id="KW-1185">Reference proteome</keyword>
<keyword evidence="6" id="KW-0119">Carbohydrate metabolism</keyword>
<keyword evidence="5" id="KW-0378">Hydrolase</keyword>
<dbReference type="InterPro" id="IPR043595">
    <property type="entry name" value="FaeB/C/D"/>
</dbReference>
<dbReference type="GO" id="GO:0030600">
    <property type="term" value="F:feruloyl esterase activity"/>
    <property type="evidence" value="ECO:0007669"/>
    <property type="project" value="InterPro"/>
</dbReference>
<evidence type="ECO:0000313" key="10">
    <source>
        <dbReference type="Proteomes" id="UP000031246"/>
    </source>
</evidence>
<dbReference type="InterPro" id="IPR029058">
    <property type="entry name" value="AB_hydrolase_fold"/>
</dbReference>
<dbReference type="GO" id="GO:0006508">
    <property type="term" value="P:proteolysis"/>
    <property type="evidence" value="ECO:0007669"/>
    <property type="project" value="InterPro"/>
</dbReference>
<keyword evidence="7" id="KW-0624">Polysaccharide degradation</keyword>
<keyword evidence="4" id="KW-0732">Signal</keyword>
<dbReference type="InterPro" id="IPR001375">
    <property type="entry name" value="Peptidase_S9_cat"/>
</dbReference>
<reference evidence="9 10" key="1">
    <citation type="submission" date="2014-10" db="EMBL/GenBank/DDBJ databases">
        <title>Pedobacter Kyungheensis.</title>
        <authorList>
            <person name="Anderson B.M."/>
            <person name="Newman J.D."/>
        </authorList>
    </citation>
    <scope>NUCLEOTIDE SEQUENCE [LARGE SCALE GENOMIC DNA]</scope>
    <source>
        <strain evidence="9 10">KACC 16221</strain>
    </source>
</reference>
<dbReference type="EMBL" id="JSYN01000028">
    <property type="protein sequence ID" value="KIA91605.1"/>
    <property type="molecule type" value="Genomic_DNA"/>
</dbReference>
<comment type="caution">
    <text evidence="9">The sequence shown here is derived from an EMBL/GenBank/DDBJ whole genome shotgun (WGS) entry which is preliminary data.</text>
</comment>
<dbReference type="Gene3D" id="3.40.50.1820">
    <property type="entry name" value="alpha/beta hydrolase"/>
    <property type="match status" value="1"/>
</dbReference>
<proteinExistence type="predicted"/>
<organism evidence="9 10">
    <name type="scientific">Pedobacter kyungheensis</name>
    <dbReference type="NCBI Taxonomy" id="1069985"/>
    <lineage>
        <taxon>Bacteria</taxon>
        <taxon>Pseudomonadati</taxon>
        <taxon>Bacteroidota</taxon>
        <taxon>Sphingobacteriia</taxon>
        <taxon>Sphingobacteriales</taxon>
        <taxon>Sphingobacteriaceae</taxon>
        <taxon>Pedobacter</taxon>
    </lineage>
</organism>
<evidence type="ECO:0000256" key="1">
    <source>
        <dbReference type="ARBA" id="ARBA00004613"/>
    </source>
</evidence>
<name>A0A0C1DCE8_9SPHI</name>